<dbReference type="Proteomes" id="UP000811609">
    <property type="component" value="Chromosome 7"/>
</dbReference>
<proteinExistence type="predicted"/>
<organism evidence="1 2">
    <name type="scientific">Carya illinoinensis</name>
    <name type="common">Pecan</name>
    <dbReference type="NCBI Taxonomy" id="32201"/>
    <lineage>
        <taxon>Eukaryota</taxon>
        <taxon>Viridiplantae</taxon>
        <taxon>Streptophyta</taxon>
        <taxon>Embryophyta</taxon>
        <taxon>Tracheophyta</taxon>
        <taxon>Spermatophyta</taxon>
        <taxon>Magnoliopsida</taxon>
        <taxon>eudicotyledons</taxon>
        <taxon>Gunneridae</taxon>
        <taxon>Pentapetalae</taxon>
        <taxon>rosids</taxon>
        <taxon>fabids</taxon>
        <taxon>Fagales</taxon>
        <taxon>Juglandaceae</taxon>
        <taxon>Carya</taxon>
    </lineage>
</organism>
<accession>A0A8T1PX04</accession>
<evidence type="ECO:0000313" key="1">
    <source>
        <dbReference type="EMBL" id="KAG6649079.1"/>
    </source>
</evidence>
<dbReference type="AlphaFoldDB" id="A0A8T1PX04"/>
<reference evidence="1" key="1">
    <citation type="submission" date="2020-12" db="EMBL/GenBank/DDBJ databases">
        <title>WGS assembly of Carya illinoinensis cv. Pawnee.</title>
        <authorList>
            <person name="Platts A."/>
            <person name="Shu S."/>
            <person name="Wright S."/>
            <person name="Barry K."/>
            <person name="Edger P."/>
            <person name="Pires J.C."/>
            <person name="Schmutz J."/>
        </authorList>
    </citation>
    <scope>NUCLEOTIDE SEQUENCE</scope>
    <source>
        <tissue evidence="1">Leaf</tissue>
    </source>
</reference>
<sequence>MQHICIEGQHPATHHNFDLDIQQGFWWWRVTGEGDFHLPFWHLSFVACQFGTLKGHQRNEFSSTLLDRAKWRGKPFQPLSEILQVHI</sequence>
<gene>
    <name evidence="1" type="ORF">CIPAW_07G187300</name>
</gene>
<name>A0A8T1PX04_CARIL</name>
<evidence type="ECO:0000313" key="2">
    <source>
        <dbReference type="Proteomes" id="UP000811609"/>
    </source>
</evidence>
<protein>
    <submittedName>
        <fullName evidence="1">Uncharacterized protein</fullName>
    </submittedName>
</protein>
<dbReference type="EMBL" id="CM031815">
    <property type="protein sequence ID" value="KAG6649079.1"/>
    <property type="molecule type" value="Genomic_DNA"/>
</dbReference>
<keyword evidence="2" id="KW-1185">Reference proteome</keyword>
<comment type="caution">
    <text evidence="1">The sequence shown here is derived from an EMBL/GenBank/DDBJ whole genome shotgun (WGS) entry which is preliminary data.</text>
</comment>